<reference evidence="2" key="2">
    <citation type="submission" date="2015-01" db="EMBL/GenBank/DDBJ databases">
        <title>Evolutionary Origins and Diversification of the Mycorrhizal Mutualists.</title>
        <authorList>
            <consortium name="DOE Joint Genome Institute"/>
            <consortium name="Mycorrhizal Genomics Consortium"/>
            <person name="Kohler A."/>
            <person name="Kuo A."/>
            <person name="Nagy L.G."/>
            <person name="Floudas D."/>
            <person name="Copeland A."/>
            <person name="Barry K.W."/>
            <person name="Cichocki N."/>
            <person name="Veneault-Fourrey C."/>
            <person name="LaButti K."/>
            <person name="Lindquist E.A."/>
            <person name="Lipzen A."/>
            <person name="Lundell T."/>
            <person name="Morin E."/>
            <person name="Murat C."/>
            <person name="Riley R."/>
            <person name="Ohm R."/>
            <person name="Sun H."/>
            <person name="Tunlid A."/>
            <person name="Henrissat B."/>
            <person name="Grigoriev I.V."/>
            <person name="Hibbett D.S."/>
            <person name="Martin F."/>
        </authorList>
    </citation>
    <scope>NUCLEOTIDE SEQUENCE [LARGE SCALE GENOMIC DNA]</scope>
    <source>
        <strain evidence="2">Ve08.2h10</strain>
    </source>
</reference>
<organism evidence="1 2">
    <name type="scientific">Paxillus rubicundulus Ve08.2h10</name>
    <dbReference type="NCBI Taxonomy" id="930991"/>
    <lineage>
        <taxon>Eukaryota</taxon>
        <taxon>Fungi</taxon>
        <taxon>Dikarya</taxon>
        <taxon>Basidiomycota</taxon>
        <taxon>Agaricomycotina</taxon>
        <taxon>Agaricomycetes</taxon>
        <taxon>Agaricomycetidae</taxon>
        <taxon>Boletales</taxon>
        <taxon>Paxilineae</taxon>
        <taxon>Paxillaceae</taxon>
        <taxon>Paxillus</taxon>
    </lineage>
</organism>
<reference evidence="1 2" key="1">
    <citation type="submission" date="2014-04" db="EMBL/GenBank/DDBJ databases">
        <authorList>
            <consortium name="DOE Joint Genome Institute"/>
            <person name="Kuo A."/>
            <person name="Kohler A."/>
            <person name="Jargeat P."/>
            <person name="Nagy L.G."/>
            <person name="Floudas D."/>
            <person name="Copeland A."/>
            <person name="Barry K.W."/>
            <person name="Cichocki N."/>
            <person name="Veneault-Fourrey C."/>
            <person name="LaButti K."/>
            <person name="Lindquist E.A."/>
            <person name="Lipzen A."/>
            <person name="Lundell T."/>
            <person name="Morin E."/>
            <person name="Murat C."/>
            <person name="Sun H."/>
            <person name="Tunlid A."/>
            <person name="Henrissat B."/>
            <person name="Grigoriev I.V."/>
            <person name="Hibbett D.S."/>
            <person name="Martin F."/>
            <person name="Nordberg H.P."/>
            <person name="Cantor M.N."/>
            <person name="Hua S.X."/>
        </authorList>
    </citation>
    <scope>NUCLEOTIDE SEQUENCE [LARGE SCALE GENOMIC DNA]</scope>
    <source>
        <strain evidence="1 2">Ve08.2h10</strain>
    </source>
</reference>
<dbReference type="Proteomes" id="UP000054538">
    <property type="component" value="Unassembled WGS sequence"/>
</dbReference>
<dbReference type="AlphaFoldDB" id="A0A0D0DJZ9"/>
<dbReference type="HOGENOM" id="CLU_2558978_0_0_1"/>
<keyword evidence="2" id="KW-1185">Reference proteome</keyword>
<protein>
    <submittedName>
        <fullName evidence="1">Uncharacterized protein</fullName>
    </submittedName>
</protein>
<dbReference type="InParanoid" id="A0A0D0DJZ9"/>
<name>A0A0D0DJZ9_9AGAM</name>
<evidence type="ECO:0000313" key="2">
    <source>
        <dbReference type="Proteomes" id="UP000054538"/>
    </source>
</evidence>
<accession>A0A0D0DJZ9</accession>
<proteinExistence type="predicted"/>
<dbReference type="EMBL" id="KN824879">
    <property type="protein sequence ID" value="KIK98817.1"/>
    <property type="molecule type" value="Genomic_DNA"/>
</dbReference>
<sequence length="82" mass="9210">MCSFIRGWDSVRGCGGGNKSRDELGTEPRVLNEASTFSKVFPNVLHFTSSPYLSRVFPRAIPRRSLRVLAIPCSFFTTNTLR</sequence>
<evidence type="ECO:0000313" key="1">
    <source>
        <dbReference type="EMBL" id="KIK98817.1"/>
    </source>
</evidence>
<gene>
    <name evidence="1" type="ORF">PAXRUDRAFT_631509</name>
</gene>